<organism evidence="2 3">
    <name type="scientific">Levilactobacillus parabrevis ATCC 53295</name>
    <dbReference type="NCBI Taxonomy" id="1267003"/>
    <lineage>
        <taxon>Bacteria</taxon>
        <taxon>Bacillati</taxon>
        <taxon>Bacillota</taxon>
        <taxon>Bacilli</taxon>
        <taxon>Lactobacillales</taxon>
        <taxon>Lactobacillaceae</taxon>
        <taxon>Levilactobacillus</taxon>
    </lineage>
</organism>
<protein>
    <submittedName>
        <fullName evidence="2">Uncharacterized protein</fullName>
    </submittedName>
</protein>
<dbReference type="EMBL" id="AZCZ01000019">
    <property type="protein sequence ID" value="KRK36528.1"/>
    <property type="molecule type" value="Genomic_DNA"/>
</dbReference>
<dbReference type="Proteomes" id="UP000051176">
    <property type="component" value="Unassembled WGS sequence"/>
</dbReference>
<evidence type="ECO:0000313" key="3">
    <source>
        <dbReference type="Proteomes" id="UP000051176"/>
    </source>
</evidence>
<feature type="transmembrane region" description="Helical" evidence="1">
    <location>
        <begin position="52"/>
        <end position="74"/>
    </location>
</feature>
<feature type="transmembrane region" description="Helical" evidence="1">
    <location>
        <begin position="174"/>
        <end position="192"/>
    </location>
</feature>
<keyword evidence="1" id="KW-1133">Transmembrane helix</keyword>
<reference evidence="2 3" key="1">
    <citation type="journal article" date="2015" name="Genome Announc.">
        <title>Expanding the biotechnology potential of lactobacilli through comparative genomics of 213 strains and associated genera.</title>
        <authorList>
            <person name="Sun Z."/>
            <person name="Harris H.M."/>
            <person name="McCann A."/>
            <person name="Guo C."/>
            <person name="Argimon S."/>
            <person name="Zhang W."/>
            <person name="Yang X."/>
            <person name="Jeffery I.B."/>
            <person name="Cooney J.C."/>
            <person name="Kagawa T.F."/>
            <person name="Liu W."/>
            <person name="Song Y."/>
            <person name="Salvetti E."/>
            <person name="Wrobel A."/>
            <person name="Rasinkangas P."/>
            <person name="Parkhill J."/>
            <person name="Rea M.C."/>
            <person name="O'Sullivan O."/>
            <person name="Ritari J."/>
            <person name="Douillard F.P."/>
            <person name="Paul Ross R."/>
            <person name="Yang R."/>
            <person name="Briner A.E."/>
            <person name="Felis G.E."/>
            <person name="de Vos W.M."/>
            <person name="Barrangou R."/>
            <person name="Klaenhammer T.R."/>
            <person name="Caufield P.W."/>
            <person name="Cui Y."/>
            <person name="Zhang H."/>
            <person name="O'Toole P.W."/>
        </authorList>
    </citation>
    <scope>NUCLEOTIDE SEQUENCE [LARGE SCALE GENOMIC DNA]</scope>
    <source>
        <strain evidence="2 3">ATCC 53295</strain>
    </source>
</reference>
<evidence type="ECO:0000256" key="1">
    <source>
        <dbReference type="SAM" id="Phobius"/>
    </source>
</evidence>
<dbReference type="RefSeq" id="WP_020089498.1">
    <property type="nucleotide sequence ID" value="NZ_AZCZ01000019.1"/>
</dbReference>
<sequence length="267" mass="29312">MNTNLTLIFKNLGIVGLDLLVIPFIFVTLLTYLNRDTKKYLANGLGLNSELYLGFIGIFLHELSHLLTAILFGHRISQVRLLKRPHPDRLGADGKPDLTLGYVNHTWNQRNWYQTTGNLFIGVAPIFGCALVLLALTALLVPSLFDGMLALVADPFNLDWNGFVAALGGDNYPWIRWLIMILLSLNISIGGFDLSSADFANSRIGLIGFVIVVVALTVLLTMGNIAAGYLRVITAAVILLALILGYALLISLLTNLVVRLAFQIKEH</sequence>
<keyword evidence="1" id="KW-0812">Transmembrane</keyword>
<dbReference type="PATRIC" id="fig|1267003.4.peg.700"/>
<feature type="transmembrane region" description="Helical" evidence="1">
    <location>
        <begin position="204"/>
        <end position="226"/>
    </location>
</feature>
<gene>
    <name evidence="2" type="ORF">FD07_GL000658</name>
</gene>
<feature type="transmembrane region" description="Helical" evidence="1">
    <location>
        <begin position="12"/>
        <end position="32"/>
    </location>
</feature>
<comment type="caution">
    <text evidence="2">The sequence shown here is derived from an EMBL/GenBank/DDBJ whole genome shotgun (WGS) entry which is preliminary data.</text>
</comment>
<keyword evidence="1" id="KW-0472">Membrane</keyword>
<dbReference type="AlphaFoldDB" id="A0A0R1GRL0"/>
<feature type="transmembrane region" description="Helical" evidence="1">
    <location>
        <begin position="119"/>
        <end position="141"/>
    </location>
</feature>
<feature type="transmembrane region" description="Helical" evidence="1">
    <location>
        <begin position="232"/>
        <end position="258"/>
    </location>
</feature>
<dbReference type="OrthoDB" id="258743at2"/>
<keyword evidence="3" id="KW-1185">Reference proteome</keyword>
<evidence type="ECO:0000313" key="2">
    <source>
        <dbReference type="EMBL" id="KRK36528.1"/>
    </source>
</evidence>
<proteinExistence type="predicted"/>
<name>A0A0R1GRL0_9LACO</name>
<dbReference type="eggNOG" id="ENOG5031PIN">
    <property type="taxonomic scope" value="Bacteria"/>
</dbReference>
<accession>A0A0R1GRL0</accession>
<dbReference type="STRING" id="357278.IV61_GL000701"/>